<proteinExistence type="predicted"/>
<gene>
    <name evidence="2" type="ORF">QYM36_018948</name>
</gene>
<dbReference type="Proteomes" id="UP001187531">
    <property type="component" value="Unassembled WGS sequence"/>
</dbReference>
<organism evidence="2 3">
    <name type="scientific">Artemia franciscana</name>
    <name type="common">Brine shrimp</name>
    <name type="synonym">Artemia sanfranciscana</name>
    <dbReference type="NCBI Taxonomy" id="6661"/>
    <lineage>
        <taxon>Eukaryota</taxon>
        <taxon>Metazoa</taxon>
        <taxon>Ecdysozoa</taxon>
        <taxon>Arthropoda</taxon>
        <taxon>Crustacea</taxon>
        <taxon>Branchiopoda</taxon>
        <taxon>Anostraca</taxon>
        <taxon>Artemiidae</taxon>
        <taxon>Artemia</taxon>
    </lineage>
</organism>
<feature type="region of interest" description="Disordered" evidence="1">
    <location>
        <begin position="18"/>
        <end position="45"/>
    </location>
</feature>
<dbReference type="AlphaFoldDB" id="A0AA88H1R8"/>
<feature type="compositionally biased region" description="Polar residues" evidence="1">
    <location>
        <begin position="18"/>
        <end position="33"/>
    </location>
</feature>
<protein>
    <submittedName>
        <fullName evidence="2">Uncharacterized protein</fullName>
    </submittedName>
</protein>
<feature type="region of interest" description="Disordered" evidence="1">
    <location>
        <begin position="254"/>
        <end position="339"/>
    </location>
</feature>
<keyword evidence="3" id="KW-1185">Reference proteome</keyword>
<name>A0AA88H1R8_ARTSF</name>
<feature type="region of interest" description="Disordered" evidence="1">
    <location>
        <begin position="206"/>
        <end position="237"/>
    </location>
</feature>
<feature type="compositionally biased region" description="Basic and acidic residues" evidence="1">
    <location>
        <begin position="274"/>
        <end position="287"/>
    </location>
</feature>
<evidence type="ECO:0000313" key="2">
    <source>
        <dbReference type="EMBL" id="KAK2702443.1"/>
    </source>
</evidence>
<feature type="compositionally biased region" description="Basic and acidic residues" evidence="1">
    <location>
        <begin position="295"/>
        <end position="310"/>
    </location>
</feature>
<dbReference type="EMBL" id="JAVRJZ010000345">
    <property type="protein sequence ID" value="KAK2702443.1"/>
    <property type="molecule type" value="Genomic_DNA"/>
</dbReference>
<accession>A0AA88H1R8</accession>
<feature type="compositionally biased region" description="Polar residues" evidence="1">
    <location>
        <begin position="327"/>
        <end position="339"/>
    </location>
</feature>
<evidence type="ECO:0000256" key="1">
    <source>
        <dbReference type="SAM" id="MobiDB-lite"/>
    </source>
</evidence>
<sequence>MDTSVNEFKQQSAIIHSQGVNCSRRQGTGTSTAKSRKTVDTNNAENQRLSQELVVTRKELSEANRRIWYIKTEAKRINLIIYNLGQRDPPLPTLKEEVLLYLNTRISSLELHRSEVKDVFRMRSGAILLKLQCADTRNFILKSGRAFRNDGVFMTPDYTLEERNARSHLKIVMNQPIEEGKPVRLRGTKLFVDGTLLVYDEESKKVKEVTRNNVTTPRSPRGRSDSQSSMDSASSAQTVVNAAITAEIHQELNSQTSATEVSAGQSGLNPRPARKADQMISPEERNRLNNRSQRPQREPIWKAHENRGGPRYDTPQCQKRQKHSRLLQDQLSGPNQRPV</sequence>
<evidence type="ECO:0000313" key="3">
    <source>
        <dbReference type="Proteomes" id="UP001187531"/>
    </source>
</evidence>
<feature type="compositionally biased region" description="Low complexity" evidence="1">
    <location>
        <begin position="225"/>
        <end position="237"/>
    </location>
</feature>
<comment type="caution">
    <text evidence="2">The sequence shown here is derived from an EMBL/GenBank/DDBJ whole genome shotgun (WGS) entry which is preliminary data.</text>
</comment>
<reference evidence="2" key="1">
    <citation type="submission" date="2023-07" db="EMBL/GenBank/DDBJ databases">
        <title>Chromosome-level genome assembly of Artemia franciscana.</title>
        <authorList>
            <person name="Jo E."/>
        </authorList>
    </citation>
    <scope>NUCLEOTIDE SEQUENCE</scope>
    <source>
        <tissue evidence="2">Whole body</tissue>
    </source>
</reference>
<feature type="compositionally biased region" description="Polar residues" evidence="1">
    <location>
        <begin position="254"/>
        <end position="268"/>
    </location>
</feature>